<organism evidence="2 3">
    <name type="scientific">Nostocoides vanveenii</name>
    <dbReference type="NCBI Taxonomy" id="330835"/>
    <lineage>
        <taxon>Bacteria</taxon>
        <taxon>Bacillati</taxon>
        <taxon>Actinomycetota</taxon>
        <taxon>Actinomycetes</taxon>
        <taxon>Micrococcales</taxon>
        <taxon>Intrasporangiaceae</taxon>
        <taxon>Nostocoides</taxon>
    </lineage>
</organism>
<dbReference type="InterPro" id="IPR011335">
    <property type="entry name" value="Restrct_endonuc-II-like"/>
</dbReference>
<dbReference type="EMBL" id="BAAAPN010000003">
    <property type="protein sequence ID" value="GAA1744148.1"/>
    <property type="molecule type" value="Genomic_DNA"/>
</dbReference>
<comment type="caution">
    <text evidence="2">The sequence shown here is derived from an EMBL/GenBank/DDBJ whole genome shotgun (WGS) entry which is preliminary data.</text>
</comment>
<dbReference type="RefSeq" id="WP_344060558.1">
    <property type="nucleotide sequence ID" value="NZ_BAAAPN010000003.1"/>
</dbReference>
<dbReference type="SUPFAM" id="SSF52980">
    <property type="entry name" value="Restriction endonuclease-like"/>
    <property type="match status" value="1"/>
</dbReference>
<accession>A0ABN2JYU6</accession>
<evidence type="ECO:0008006" key="4">
    <source>
        <dbReference type="Google" id="ProtNLM"/>
    </source>
</evidence>
<evidence type="ECO:0000313" key="3">
    <source>
        <dbReference type="Proteomes" id="UP001501475"/>
    </source>
</evidence>
<evidence type="ECO:0000256" key="1">
    <source>
        <dbReference type="SAM" id="MobiDB-lite"/>
    </source>
</evidence>
<gene>
    <name evidence="2" type="ORF">GCM10009810_01000</name>
</gene>
<dbReference type="Gene3D" id="3.40.960.10">
    <property type="entry name" value="VSR Endonuclease"/>
    <property type="match status" value="1"/>
</dbReference>
<protein>
    <recommendedName>
        <fullName evidence="4">DUF559 domain-containing protein</fullName>
    </recommendedName>
</protein>
<dbReference type="Proteomes" id="UP001501475">
    <property type="component" value="Unassembled WGS sequence"/>
</dbReference>
<name>A0ABN2JYU6_9MICO</name>
<feature type="region of interest" description="Disordered" evidence="1">
    <location>
        <begin position="1"/>
        <end position="20"/>
    </location>
</feature>
<keyword evidence="3" id="KW-1185">Reference proteome</keyword>
<proteinExistence type="predicted"/>
<sequence>MTNPDHTDSPLAHPRHRPPAPKNLEALTAVARSIDVPFAFSHSTAAEIAGWPTPWAARVVGDLHVITETRAGHLKRIGFIGHRGLESRAVVLRHGLPIVAPAHTWADLGELVGRGLPYTFEDIIGAGDQALNAGCTKEQLRLIVESRIRPRGKRTLLPALPWMRRGSESMLETGTRLVVHRGGVPSASLNQNVYDSKGNFLFRPDLAWRAKRVAVECQGTEYHDTPDAVASDTRRFEVGKRHGWTFLEVRSDQIWDRDLRNEFLSALADALGFPAHRLDLPAAEPQRHSPEAAATLLENLERRRRRGRAQQ</sequence>
<evidence type="ECO:0000313" key="2">
    <source>
        <dbReference type="EMBL" id="GAA1744148.1"/>
    </source>
</evidence>
<reference evidence="2 3" key="1">
    <citation type="journal article" date="2019" name="Int. J. Syst. Evol. Microbiol.">
        <title>The Global Catalogue of Microorganisms (GCM) 10K type strain sequencing project: providing services to taxonomists for standard genome sequencing and annotation.</title>
        <authorList>
            <consortium name="The Broad Institute Genomics Platform"/>
            <consortium name="The Broad Institute Genome Sequencing Center for Infectious Disease"/>
            <person name="Wu L."/>
            <person name="Ma J."/>
        </authorList>
    </citation>
    <scope>NUCLEOTIDE SEQUENCE [LARGE SCALE GENOMIC DNA]</scope>
    <source>
        <strain evidence="2 3">JCM 15591</strain>
    </source>
</reference>